<dbReference type="InParanoid" id="A0A251SJG6"/>
<dbReference type="Proteomes" id="UP000215914">
    <property type="component" value="Chromosome 14"/>
</dbReference>
<dbReference type="Gramene" id="mRNA:HanXRQr2_Chr14g0655591">
    <property type="protein sequence ID" value="mRNA:HanXRQr2_Chr14g0655591"/>
    <property type="gene ID" value="HanXRQr2_Chr14g0655591"/>
</dbReference>
<organism evidence="4 5">
    <name type="scientific">Helianthus annuus</name>
    <name type="common">Common sunflower</name>
    <dbReference type="NCBI Taxonomy" id="4232"/>
    <lineage>
        <taxon>Eukaryota</taxon>
        <taxon>Viridiplantae</taxon>
        <taxon>Streptophyta</taxon>
        <taxon>Embryophyta</taxon>
        <taxon>Tracheophyta</taxon>
        <taxon>Spermatophyta</taxon>
        <taxon>Magnoliopsida</taxon>
        <taxon>eudicotyledons</taxon>
        <taxon>Gunneridae</taxon>
        <taxon>Pentapetalae</taxon>
        <taxon>asterids</taxon>
        <taxon>campanulids</taxon>
        <taxon>Asterales</taxon>
        <taxon>Asteraceae</taxon>
        <taxon>Asteroideae</taxon>
        <taxon>Heliantheae alliance</taxon>
        <taxon>Heliantheae</taxon>
        <taxon>Helianthus</taxon>
    </lineage>
</organism>
<reference evidence="3" key="3">
    <citation type="submission" date="2020-06" db="EMBL/GenBank/DDBJ databases">
        <title>Helianthus annuus Genome sequencing and assembly Release 2.</title>
        <authorList>
            <person name="Gouzy J."/>
            <person name="Langlade N."/>
            <person name="Munos S."/>
        </authorList>
    </citation>
    <scope>NUCLEOTIDE SEQUENCE</scope>
    <source>
        <tissue evidence="3">Leaves</tissue>
    </source>
</reference>
<dbReference type="PANTHER" id="PTHR45763">
    <property type="entry name" value="HYDROLASE, ALPHA/BETA FOLD FAMILY PROTEIN, EXPRESSED-RELATED"/>
    <property type="match status" value="1"/>
</dbReference>
<evidence type="ECO:0000313" key="4">
    <source>
        <dbReference type="EMBL" id="OTF98984.1"/>
    </source>
</evidence>
<dbReference type="EMBL" id="MNCJ02000329">
    <property type="protein sequence ID" value="KAF5770090.1"/>
    <property type="molecule type" value="Genomic_DNA"/>
</dbReference>
<dbReference type="PANTHER" id="PTHR45763:SF21">
    <property type="entry name" value="ALPHA_BETA-HYDROLASES SUPERFAMILY PROTEIN"/>
    <property type="match status" value="1"/>
</dbReference>
<sequence>MMPLLHPSNYQQLHSSVSHYHFAMIVKVAVAVVGGLIGWAYMRIKPPPPRICGSPGGPPITSPRVRLDDGRHLAYREWGVSKDEAKHKIIVSHGFDSSKDLTLPLSQELIEELQIYILSFDRAGYGESDPHPKRTVKSEAFDIQELADKLHIGPKFYVMGLSMGAYATWSCLKYIPHRLSGASLIVPFVNYWWPCLPADMAKKCFELLLAQDRWTFCVAHYAPWLFHWWMNQKIFPSLSMLAGKLDIFSESDLEFFKNQPPNPDDNQEKRRQQGVYECLYRDIMAGYGKWEFDPLDISNPWPDNNGAAHIWQGCEDRVIPYKINRFLSEKLPFVRYHEVPGKGHFLAFDSGLCEEIFRTLVAG</sequence>
<dbReference type="SUPFAM" id="SSF53474">
    <property type="entry name" value="alpha/beta-Hydrolases"/>
    <property type="match status" value="1"/>
</dbReference>
<dbReference type="FunCoup" id="A0A251SJG6">
    <property type="interactions" value="4"/>
</dbReference>
<keyword evidence="1" id="KW-1133">Transmembrane helix</keyword>
<reference evidence="3 5" key="1">
    <citation type="journal article" date="2017" name="Nature">
        <title>The sunflower genome provides insights into oil metabolism, flowering and Asterid evolution.</title>
        <authorList>
            <person name="Badouin H."/>
            <person name="Gouzy J."/>
            <person name="Grassa C.J."/>
            <person name="Murat F."/>
            <person name="Staton S.E."/>
            <person name="Cottret L."/>
            <person name="Lelandais-Briere C."/>
            <person name="Owens G.L."/>
            <person name="Carrere S."/>
            <person name="Mayjonade B."/>
            <person name="Legrand L."/>
            <person name="Gill N."/>
            <person name="Kane N.C."/>
            <person name="Bowers J.E."/>
            <person name="Hubner S."/>
            <person name="Bellec A."/>
            <person name="Berard A."/>
            <person name="Berges H."/>
            <person name="Blanchet N."/>
            <person name="Boniface M.C."/>
            <person name="Brunel D."/>
            <person name="Catrice O."/>
            <person name="Chaidir N."/>
            <person name="Claudel C."/>
            <person name="Donnadieu C."/>
            <person name="Faraut T."/>
            <person name="Fievet G."/>
            <person name="Helmstetter N."/>
            <person name="King M."/>
            <person name="Knapp S.J."/>
            <person name="Lai Z."/>
            <person name="Le Paslier M.C."/>
            <person name="Lippi Y."/>
            <person name="Lorenzon L."/>
            <person name="Mandel J.R."/>
            <person name="Marage G."/>
            <person name="Marchand G."/>
            <person name="Marquand E."/>
            <person name="Bret-Mestries E."/>
            <person name="Morien E."/>
            <person name="Nambeesan S."/>
            <person name="Nguyen T."/>
            <person name="Pegot-Espagnet P."/>
            <person name="Pouilly N."/>
            <person name="Raftis F."/>
            <person name="Sallet E."/>
            <person name="Schiex T."/>
            <person name="Thomas J."/>
            <person name="Vandecasteele C."/>
            <person name="Vares D."/>
            <person name="Vear F."/>
            <person name="Vautrin S."/>
            <person name="Crespi M."/>
            <person name="Mangin B."/>
            <person name="Burke J.M."/>
            <person name="Salse J."/>
            <person name="Munos S."/>
            <person name="Vincourt P."/>
            <person name="Rieseberg L.H."/>
            <person name="Langlade N.B."/>
        </authorList>
    </citation>
    <scope>NUCLEOTIDE SEQUENCE [LARGE SCALE GENOMIC DNA]</scope>
    <source>
        <strain evidence="5">cv. SF193</strain>
        <tissue evidence="3">Leaves</tissue>
    </source>
</reference>
<keyword evidence="1" id="KW-0472">Membrane</keyword>
<keyword evidence="5" id="KW-1185">Reference proteome</keyword>
<dbReference type="STRING" id="4232.A0A251SJG6"/>
<protein>
    <submittedName>
        <fullName evidence="3">Alpha/beta hydrolase-1</fullName>
    </submittedName>
    <submittedName>
        <fullName evidence="4">Putative alpha/beta-Hydrolases superfamily protein</fullName>
    </submittedName>
</protein>
<reference evidence="4" key="2">
    <citation type="submission" date="2017-02" db="EMBL/GenBank/DDBJ databases">
        <title>Sunflower complete genome.</title>
        <authorList>
            <person name="Langlade N."/>
            <person name="Munos S."/>
        </authorList>
    </citation>
    <scope>NUCLEOTIDE SEQUENCE [LARGE SCALE GENOMIC DNA]</scope>
    <source>
        <tissue evidence="4">Leaves</tissue>
    </source>
</reference>
<feature type="transmembrane region" description="Helical" evidence="1">
    <location>
        <begin position="20"/>
        <end position="41"/>
    </location>
</feature>
<dbReference type="FunFam" id="3.40.50.1820:FF:000270">
    <property type="entry name" value="Alpha/beta-Hydrolases superfamily protein"/>
    <property type="match status" value="1"/>
</dbReference>
<evidence type="ECO:0000313" key="5">
    <source>
        <dbReference type="Proteomes" id="UP000215914"/>
    </source>
</evidence>
<evidence type="ECO:0000313" key="3">
    <source>
        <dbReference type="EMBL" id="KAF5770090.1"/>
    </source>
</evidence>
<evidence type="ECO:0000259" key="2">
    <source>
        <dbReference type="Pfam" id="PF12697"/>
    </source>
</evidence>
<evidence type="ECO:0000256" key="1">
    <source>
        <dbReference type="SAM" id="Phobius"/>
    </source>
</evidence>
<dbReference type="OrthoDB" id="294702at2759"/>
<keyword evidence="4" id="KW-0378">Hydrolase</keyword>
<feature type="domain" description="AB hydrolase-1" evidence="2">
    <location>
        <begin position="90"/>
        <end position="348"/>
    </location>
</feature>
<dbReference type="GO" id="GO:0016787">
    <property type="term" value="F:hydrolase activity"/>
    <property type="evidence" value="ECO:0007669"/>
    <property type="project" value="UniProtKB-KW"/>
</dbReference>
<name>A0A251SJG6_HELAN</name>
<gene>
    <name evidence="4" type="ORF">HannXRQ_Chr14g0451611</name>
    <name evidence="3" type="ORF">HanXRQr2_Chr14g0655591</name>
</gene>
<dbReference type="Pfam" id="PF12697">
    <property type="entry name" value="Abhydrolase_6"/>
    <property type="match status" value="1"/>
</dbReference>
<dbReference type="EMBL" id="CM007903">
    <property type="protein sequence ID" value="OTF98984.1"/>
    <property type="molecule type" value="Genomic_DNA"/>
</dbReference>
<dbReference type="InterPro" id="IPR000073">
    <property type="entry name" value="AB_hydrolase_1"/>
</dbReference>
<proteinExistence type="predicted"/>
<dbReference type="Gene3D" id="3.40.50.1820">
    <property type="entry name" value="alpha/beta hydrolase"/>
    <property type="match status" value="1"/>
</dbReference>
<dbReference type="OMA" id="NMAIFCP"/>
<accession>A0A251SJG6</accession>
<dbReference type="InterPro" id="IPR029058">
    <property type="entry name" value="AB_hydrolase_fold"/>
</dbReference>
<dbReference type="AlphaFoldDB" id="A0A251SJG6"/>
<keyword evidence="1" id="KW-0812">Transmembrane</keyword>